<protein>
    <submittedName>
        <fullName evidence="2">Uncharacterized protein</fullName>
    </submittedName>
</protein>
<keyword evidence="3" id="KW-1185">Reference proteome</keyword>
<evidence type="ECO:0000313" key="2">
    <source>
        <dbReference type="EMBL" id="MCP1387791.1"/>
    </source>
</evidence>
<keyword evidence="1" id="KW-1133">Transmembrane helix</keyword>
<proteinExistence type="predicted"/>
<accession>A0ABT1G1E0</accession>
<dbReference type="EMBL" id="JAMFTQ010000006">
    <property type="protein sequence ID" value="MCP1387791.1"/>
    <property type="molecule type" value="Genomic_DNA"/>
</dbReference>
<reference evidence="2" key="1">
    <citation type="submission" date="2022-05" db="EMBL/GenBank/DDBJ databases">
        <title>Corynebacterium sp. TA-R-1 sp. nov., isolated from human feces.</title>
        <authorList>
            <person name="Shamsuzzaman M."/>
            <person name="Dahal R.H."/>
        </authorList>
    </citation>
    <scope>NUCLEOTIDE SEQUENCE</scope>
    <source>
        <strain evidence="2">TA-R-1</strain>
    </source>
</reference>
<gene>
    <name evidence="2" type="ORF">M5J20_06250</name>
</gene>
<dbReference type="RefSeq" id="WP_253577645.1">
    <property type="nucleotide sequence ID" value="NZ_JAMFTQ010000006.1"/>
</dbReference>
<feature type="transmembrane region" description="Helical" evidence="1">
    <location>
        <begin position="44"/>
        <end position="61"/>
    </location>
</feature>
<comment type="caution">
    <text evidence="2">The sequence shown here is derived from an EMBL/GenBank/DDBJ whole genome shotgun (WGS) entry which is preliminary data.</text>
</comment>
<feature type="transmembrane region" description="Helical" evidence="1">
    <location>
        <begin position="82"/>
        <end position="100"/>
    </location>
</feature>
<organism evidence="2 3">
    <name type="scientific">Corynebacterium stercoris</name>
    <dbReference type="NCBI Taxonomy" id="2943490"/>
    <lineage>
        <taxon>Bacteria</taxon>
        <taxon>Bacillati</taxon>
        <taxon>Actinomycetota</taxon>
        <taxon>Actinomycetes</taxon>
        <taxon>Mycobacteriales</taxon>
        <taxon>Corynebacteriaceae</taxon>
        <taxon>Corynebacterium</taxon>
    </lineage>
</organism>
<dbReference type="Proteomes" id="UP001204000">
    <property type="component" value="Unassembled WGS sequence"/>
</dbReference>
<evidence type="ECO:0000256" key="1">
    <source>
        <dbReference type="SAM" id="Phobius"/>
    </source>
</evidence>
<sequence>MFPSDIRNRVTPIPTPPAVRLGGSLGAAVSVAIMASQLPLATKVPIALLAVAGTIALALAHPYRSQMREYARRKGVEAGFKVPSVSMLLPLMGWWLLLMLAPLAQWPALGAVLAFVGVFAAAWVIFPHVDGSRRLAYA</sequence>
<keyword evidence="1" id="KW-0812">Transmembrane</keyword>
<name>A0ABT1G1E0_9CORY</name>
<evidence type="ECO:0000313" key="3">
    <source>
        <dbReference type="Proteomes" id="UP001204000"/>
    </source>
</evidence>
<feature type="transmembrane region" description="Helical" evidence="1">
    <location>
        <begin position="106"/>
        <end position="126"/>
    </location>
</feature>
<keyword evidence="1" id="KW-0472">Membrane</keyword>
<feature type="transmembrane region" description="Helical" evidence="1">
    <location>
        <begin position="21"/>
        <end position="38"/>
    </location>
</feature>